<gene>
    <name evidence="2" type="ORF">HBA54_25625</name>
</gene>
<feature type="transmembrane region" description="Helical" evidence="1">
    <location>
        <begin position="45"/>
        <end position="65"/>
    </location>
</feature>
<dbReference type="PIRSF" id="PIRSF032162">
    <property type="entry name" value="UCP032162_imp"/>
    <property type="match status" value="1"/>
</dbReference>
<keyword evidence="1" id="KW-0812">Transmembrane</keyword>
<sequence length="176" mass="19243">MTAICRPAPVGPPQAPEGNPLPEARNALLFDAELTPHRSLPPRGFLLLMAGVSAISFGAGLLFFLMGAWPVIGFLGADVLLIFLAFKINYRRGRLAEHLQLTAGDLTVTRVWPGGRSKSWQFQTAWLQILLDDPPKHDSPLVLRSHGRSLTIGSFLTKEERADLARALRSALAEAR</sequence>
<reference evidence="2" key="1">
    <citation type="submission" date="2020-03" db="EMBL/GenBank/DDBJ databases">
        <title>Genome of Pelagibius litoralis DSM 21314T.</title>
        <authorList>
            <person name="Wang G."/>
        </authorList>
    </citation>
    <scope>NUCLEOTIDE SEQUENCE</scope>
    <source>
        <strain evidence="2">DSM 21314</strain>
    </source>
</reference>
<dbReference type="AlphaFoldDB" id="A0A967KGB2"/>
<evidence type="ECO:0000256" key="1">
    <source>
        <dbReference type="SAM" id="Phobius"/>
    </source>
</evidence>
<name>A0A967KGB2_9PROT</name>
<keyword evidence="3" id="KW-1185">Reference proteome</keyword>
<dbReference type="Proteomes" id="UP000761264">
    <property type="component" value="Unassembled WGS sequence"/>
</dbReference>
<protein>
    <submittedName>
        <fullName evidence="2">DUF2244 domain-containing protein</fullName>
    </submittedName>
</protein>
<dbReference type="InterPro" id="IPR019253">
    <property type="entry name" value="DUF2244_TM"/>
</dbReference>
<organism evidence="2 3">
    <name type="scientific">Pelagibius litoralis</name>
    <dbReference type="NCBI Taxonomy" id="374515"/>
    <lineage>
        <taxon>Bacteria</taxon>
        <taxon>Pseudomonadati</taxon>
        <taxon>Pseudomonadota</taxon>
        <taxon>Alphaproteobacteria</taxon>
        <taxon>Rhodospirillales</taxon>
        <taxon>Rhodovibrionaceae</taxon>
        <taxon>Pelagibius</taxon>
    </lineage>
</organism>
<keyword evidence="1" id="KW-1133">Transmembrane helix</keyword>
<comment type="caution">
    <text evidence="2">The sequence shown here is derived from an EMBL/GenBank/DDBJ whole genome shotgun (WGS) entry which is preliminary data.</text>
</comment>
<evidence type="ECO:0000313" key="2">
    <source>
        <dbReference type="EMBL" id="NIA71985.1"/>
    </source>
</evidence>
<dbReference type="RefSeq" id="WP_167230515.1">
    <property type="nucleotide sequence ID" value="NZ_JAAQPH010000029.1"/>
</dbReference>
<dbReference type="Pfam" id="PF10003">
    <property type="entry name" value="DUF2244"/>
    <property type="match status" value="1"/>
</dbReference>
<proteinExistence type="predicted"/>
<accession>A0A967KGB2</accession>
<dbReference type="EMBL" id="JAAQPH010000029">
    <property type="protein sequence ID" value="NIA71985.1"/>
    <property type="molecule type" value="Genomic_DNA"/>
</dbReference>
<keyword evidence="1" id="KW-0472">Membrane</keyword>
<feature type="transmembrane region" description="Helical" evidence="1">
    <location>
        <begin position="71"/>
        <end position="90"/>
    </location>
</feature>
<dbReference type="InterPro" id="IPR016990">
    <property type="entry name" value="UCP032162_TM"/>
</dbReference>
<evidence type="ECO:0000313" key="3">
    <source>
        <dbReference type="Proteomes" id="UP000761264"/>
    </source>
</evidence>